<dbReference type="InterPro" id="IPR036047">
    <property type="entry name" value="F-box-like_dom_sf"/>
</dbReference>
<keyword evidence="4" id="KW-1185">Reference proteome</keyword>
<feature type="domain" description="F-box" evidence="1">
    <location>
        <begin position="68"/>
        <end position="105"/>
    </location>
</feature>
<dbReference type="Pfam" id="PF12937">
    <property type="entry name" value="F-box-like"/>
    <property type="match status" value="1"/>
</dbReference>
<feature type="domain" description="DUF6546" evidence="2">
    <location>
        <begin position="329"/>
        <end position="532"/>
    </location>
</feature>
<dbReference type="RefSeq" id="XP_043000073.1">
    <property type="nucleotide sequence ID" value="XM_043144138.1"/>
</dbReference>
<dbReference type="InterPro" id="IPR001810">
    <property type="entry name" value="F-box_dom"/>
</dbReference>
<evidence type="ECO:0008006" key="5">
    <source>
        <dbReference type="Google" id="ProtNLM"/>
    </source>
</evidence>
<dbReference type="KEGG" id="uvi:66067418"/>
<reference evidence="3" key="1">
    <citation type="submission" date="2020-03" db="EMBL/GenBank/DDBJ databases">
        <title>A mixture of massive structural variations and highly conserved coding sequences in Ustilaginoidea virens genome.</title>
        <authorList>
            <person name="Zhang K."/>
            <person name="Zhao Z."/>
            <person name="Zhang Z."/>
            <person name="Li Y."/>
            <person name="Hsiang T."/>
            <person name="Sun W."/>
        </authorList>
    </citation>
    <scope>NUCLEOTIDE SEQUENCE</scope>
    <source>
        <strain evidence="3">UV-8b</strain>
    </source>
</reference>
<organism evidence="3 4">
    <name type="scientific">Ustilaginoidea virens</name>
    <name type="common">Rice false smut fungus</name>
    <name type="synonym">Villosiclava virens</name>
    <dbReference type="NCBI Taxonomy" id="1159556"/>
    <lineage>
        <taxon>Eukaryota</taxon>
        <taxon>Fungi</taxon>
        <taxon>Dikarya</taxon>
        <taxon>Ascomycota</taxon>
        <taxon>Pezizomycotina</taxon>
        <taxon>Sordariomycetes</taxon>
        <taxon>Hypocreomycetidae</taxon>
        <taxon>Hypocreales</taxon>
        <taxon>Clavicipitaceae</taxon>
        <taxon>Ustilaginoidea</taxon>
    </lineage>
</organism>
<dbReference type="OrthoDB" id="4958508at2759"/>
<dbReference type="EMBL" id="CP072757">
    <property type="protein sequence ID" value="QUC22400.1"/>
    <property type="molecule type" value="Genomic_DNA"/>
</dbReference>
<dbReference type="InterPro" id="IPR046676">
    <property type="entry name" value="DUF6546"/>
</dbReference>
<dbReference type="Proteomes" id="UP000027002">
    <property type="component" value="Chromosome 5"/>
</dbReference>
<evidence type="ECO:0000313" key="3">
    <source>
        <dbReference type="EMBL" id="QUC22400.1"/>
    </source>
</evidence>
<proteinExistence type="predicted"/>
<name>A0A8E5HVH6_USTVR</name>
<dbReference type="AlphaFoldDB" id="A0A8E5HVH6"/>
<evidence type="ECO:0000259" key="2">
    <source>
        <dbReference type="Pfam" id="PF20183"/>
    </source>
</evidence>
<accession>A0A8E5HVH6</accession>
<dbReference type="SUPFAM" id="SSF81383">
    <property type="entry name" value="F-box domain"/>
    <property type="match status" value="1"/>
</dbReference>
<evidence type="ECO:0000259" key="1">
    <source>
        <dbReference type="Pfam" id="PF12937"/>
    </source>
</evidence>
<protein>
    <recommendedName>
        <fullName evidence="5">F-box domain-containing protein</fullName>
    </recommendedName>
</protein>
<dbReference type="Pfam" id="PF20183">
    <property type="entry name" value="DUF6546"/>
    <property type="match status" value="1"/>
</dbReference>
<evidence type="ECO:0000313" key="4">
    <source>
        <dbReference type="Proteomes" id="UP000027002"/>
    </source>
</evidence>
<dbReference type="GeneID" id="66067418"/>
<gene>
    <name evidence="3" type="ORF">UV8b_06641</name>
</gene>
<sequence length="564" mass="65370">MPGWVGIRVFMLAVDCTARFFGVVVSFYGAASYFCSCSCSCSYSYLYSLFERSRTILTWRKELPVTGWPRLPPEVRSQILRSIVYERHSLTRYALVCREWQRFIEAHKFSHVRIHDRQLRGLERRMVDRQRRLVRHIWLNIELREYTCWECDRPETEWEQEANGRIIGLAVERVFAILSGWRATGRGLTLEISVQSPSDTLHWFPAWFFGGRADVPRGICIPPCVLREQRPKPGGWGWYWFPDYGAVSRIWDQRSPLRLRQALPTVAAVTRLVMRRQSRRRFAATTLGLMLQNLPALEDLVYEPWRAWNTIDQAEFDHEYGLLMDGRCLPTSIRHISIFEDYNEFCMKQLVRSTRGASIRAQRRGRRPDTLLAIAVADATRRLERLEHLSVSFMIDALHFCTVAQPSWRWPELTTLALTSTMLHEATDTQHIWLLLRGAAATALRMPKLETMTLWNAQHGQACSFTYSRRARKLVWRAGWRLRVDLAKLLAAWNEAYALSGELEFEHHAIEAARTETHAQGMQRLRMPLGGVVDAVSWWQMATELEMDVDGVPARGRVGSSSGQ</sequence>